<dbReference type="RefSeq" id="XP_039132231.1">
    <property type="nucleotide sequence ID" value="XM_039276297.1"/>
</dbReference>
<keyword evidence="1" id="KW-0677">Repeat</keyword>
<evidence type="ECO:0000313" key="6">
    <source>
        <dbReference type="RefSeq" id="XP_039132230.1"/>
    </source>
</evidence>
<dbReference type="Proteomes" id="UP001515500">
    <property type="component" value="Chromosome 9"/>
</dbReference>
<dbReference type="RefSeq" id="XP_039132228.1">
    <property type="nucleotide sequence ID" value="XM_039276294.1"/>
</dbReference>
<gene>
    <name evidence="4 5 6 7" type="primary">LOC120269009</name>
</gene>
<dbReference type="NCBIfam" id="TIGR00756">
    <property type="entry name" value="PPR"/>
    <property type="match status" value="2"/>
</dbReference>
<dbReference type="GO" id="GO:0009451">
    <property type="term" value="P:RNA modification"/>
    <property type="evidence" value="ECO:0007669"/>
    <property type="project" value="InterPro"/>
</dbReference>
<evidence type="ECO:0000256" key="1">
    <source>
        <dbReference type="ARBA" id="ARBA00022737"/>
    </source>
</evidence>
<keyword evidence="3" id="KW-1185">Reference proteome</keyword>
<dbReference type="InterPro" id="IPR046960">
    <property type="entry name" value="PPR_At4g14850-like_plant"/>
</dbReference>
<dbReference type="FunFam" id="1.25.40.10:FF:000381">
    <property type="entry name" value="Pentatricopeptide repeat-containing protein"/>
    <property type="match status" value="1"/>
</dbReference>
<name>A0AB40BXQ0_DIOCR</name>
<feature type="repeat" description="PPR" evidence="2">
    <location>
        <begin position="319"/>
        <end position="354"/>
    </location>
</feature>
<protein>
    <submittedName>
        <fullName evidence="4 5">Pentatricopeptide repeat-containing protein At3g20730</fullName>
    </submittedName>
</protein>
<dbReference type="InterPro" id="IPR011990">
    <property type="entry name" value="TPR-like_helical_dom_sf"/>
</dbReference>
<dbReference type="FunFam" id="1.25.40.10:FF:000073">
    <property type="entry name" value="Pentatricopeptide repeat-containing protein chloroplastic"/>
    <property type="match status" value="1"/>
</dbReference>
<reference evidence="4 5" key="1">
    <citation type="submission" date="2025-04" db="UniProtKB">
        <authorList>
            <consortium name="RefSeq"/>
        </authorList>
    </citation>
    <scope>IDENTIFICATION</scope>
</reference>
<dbReference type="PROSITE" id="PS51375">
    <property type="entry name" value="PPR"/>
    <property type="match status" value="4"/>
</dbReference>
<dbReference type="RefSeq" id="XP_039132229.1">
    <property type="nucleotide sequence ID" value="XM_039276295.1"/>
</dbReference>
<dbReference type="RefSeq" id="XP_039132230.1">
    <property type="nucleotide sequence ID" value="XM_039276296.1"/>
</dbReference>
<dbReference type="Pfam" id="PF20431">
    <property type="entry name" value="E_motif"/>
    <property type="match status" value="1"/>
</dbReference>
<feature type="repeat" description="PPR" evidence="2">
    <location>
        <begin position="117"/>
        <end position="151"/>
    </location>
</feature>
<dbReference type="InterPro" id="IPR046848">
    <property type="entry name" value="E_motif"/>
</dbReference>
<evidence type="ECO:0000313" key="3">
    <source>
        <dbReference type="Proteomes" id="UP001515500"/>
    </source>
</evidence>
<organism evidence="3 5">
    <name type="scientific">Dioscorea cayennensis subsp. rotundata</name>
    <name type="common">White Guinea yam</name>
    <name type="synonym">Dioscorea rotundata</name>
    <dbReference type="NCBI Taxonomy" id="55577"/>
    <lineage>
        <taxon>Eukaryota</taxon>
        <taxon>Viridiplantae</taxon>
        <taxon>Streptophyta</taxon>
        <taxon>Embryophyta</taxon>
        <taxon>Tracheophyta</taxon>
        <taxon>Spermatophyta</taxon>
        <taxon>Magnoliopsida</taxon>
        <taxon>Liliopsida</taxon>
        <taxon>Dioscoreales</taxon>
        <taxon>Dioscoreaceae</taxon>
        <taxon>Dioscorea</taxon>
    </lineage>
</organism>
<dbReference type="PANTHER" id="PTHR47926">
    <property type="entry name" value="PENTATRICOPEPTIDE REPEAT-CONTAINING PROTEIN"/>
    <property type="match status" value="1"/>
</dbReference>
<dbReference type="InterPro" id="IPR002885">
    <property type="entry name" value="PPR_rpt"/>
</dbReference>
<dbReference type="Pfam" id="PF13041">
    <property type="entry name" value="PPR_2"/>
    <property type="match status" value="3"/>
</dbReference>
<dbReference type="GO" id="GO:0003729">
    <property type="term" value="F:mRNA binding"/>
    <property type="evidence" value="ECO:0007669"/>
    <property type="project" value="UniProtKB-ARBA"/>
</dbReference>
<dbReference type="Gene3D" id="1.25.40.10">
    <property type="entry name" value="Tetratricopeptide repeat domain"/>
    <property type="match status" value="5"/>
</dbReference>
<evidence type="ECO:0000313" key="7">
    <source>
        <dbReference type="RefSeq" id="XP_039132231.1"/>
    </source>
</evidence>
<sequence>MNAVWKNSTACLPKLNSIHSRPKAIIFTLCKHGRFMEALQCLCANPSTLLDLPTYSTLLQFCINSNAHAQGRALHDHLIATGCTSDLFLNTKLIIFYAKLPDLTAARKVFDTMPQRSVVSWTAMISGYSQNQCPLESLGTFVLMQREGLRANQFTYGSVLKACTDMGCIRSGEQIHGCVAKSRFVEDLVVQSALLNLHLKCGSVGDARCLFGRMEQRDLVSWNSVIGGHVVRGLGYDAFELFWSMMRDDMSPDHFTFGHVLRACAGIKNLEIVSQIHSFIIKSGYGNHCVVTGSLIDAYAKCKCMTNASLLYRSLLEHDLVSCTALISGYSQEKNFSVEALELFYKLNQIGMRFDDVILCSMLNICANGALLSLGRQIHACISKSQSDYDVVLGNALIDMYAKAGEIENAHLVFDGMRYKNVISWTSLIDAYGKHGYGEVAISLFVQMEECGLKPNDVTFLSLLFACSHSGLTSKGMDYFHSMVRKYGVHPRAEHYSCVVDLLARGGLIKEACDFVHRNKIEPTTSTWGAMLGACRTHGYVAWGEASASYLFHLEPDRSVNYVILANIYAAAGLWENASNTRKLLDERSMKKDAGCSLI</sequence>
<dbReference type="GeneID" id="120269009"/>
<dbReference type="Pfam" id="PF01535">
    <property type="entry name" value="PPR"/>
    <property type="match status" value="2"/>
</dbReference>
<evidence type="ECO:0000256" key="2">
    <source>
        <dbReference type="PROSITE-ProRule" id="PRU00708"/>
    </source>
</evidence>
<evidence type="ECO:0000313" key="5">
    <source>
        <dbReference type="RefSeq" id="XP_039132229.1"/>
    </source>
</evidence>
<feature type="repeat" description="PPR" evidence="2">
    <location>
        <begin position="218"/>
        <end position="252"/>
    </location>
</feature>
<feature type="repeat" description="PPR" evidence="2">
    <location>
        <begin position="421"/>
        <end position="455"/>
    </location>
</feature>
<dbReference type="FunFam" id="1.25.40.10:FF:000090">
    <property type="entry name" value="Pentatricopeptide repeat-containing protein, chloroplastic"/>
    <property type="match status" value="1"/>
</dbReference>
<dbReference type="AlphaFoldDB" id="A0AB40BXQ0"/>
<evidence type="ECO:0000313" key="4">
    <source>
        <dbReference type="RefSeq" id="XP_039132228.1"/>
    </source>
</evidence>
<proteinExistence type="predicted"/>
<dbReference type="PANTHER" id="PTHR47926:SF417">
    <property type="entry name" value="PENTACOTRIPEPTIDE-REPEAT REGION OF PRORP DOMAIN-CONTAINING PROTEIN"/>
    <property type="match status" value="1"/>
</dbReference>
<accession>A0AB40BXQ0</accession>